<dbReference type="Gramene" id="KQL10899">
    <property type="protein sequence ID" value="KQL10899"/>
    <property type="gene ID" value="SETIT_008343mg"/>
</dbReference>
<evidence type="ECO:0000313" key="2">
    <source>
        <dbReference type="EnsemblPlants" id="KQL10899"/>
    </source>
</evidence>
<feature type="region of interest" description="Disordered" evidence="1">
    <location>
        <begin position="124"/>
        <end position="150"/>
    </location>
</feature>
<reference evidence="2" key="2">
    <citation type="submission" date="2018-08" db="UniProtKB">
        <authorList>
            <consortium name="EnsemblPlants"/>
        </authorList>
    </citation>
    <scope>IDENTIFICATION</scope>
    <source>
        <strain evidence="2">Yugu1</strain>
    </source>
</reference>
<dbReference type="HOGENOM" id="CLU_1527734_0_0_1"/>
<protein>
    <submittedName>
        <fullName evidence="2">Uncharacterized protein</fullName>
    </submittedName>
</protein>
<dbReference type="InParanoid" id="K3Y2C0"/>
<dbReference type="EMBL" id="AGNK02002542">
    <property type="status" value="NOT_ANNOTATED_CDS"/>
    <property type="molecule type" value="Genomic_DNA"/>
</dbReference>
<name>K3Y2C0_SETIT</name>
<evidence type="ECO:0000313" key="3">
    <source>
        <dbReference type="Proteomes" id="UP000004995"/>
    </source>
</evidence>
<keyword evidence="3" id="KW-1185">Reference proteome</keyword>
<evidence type="ECO:0000256" key="1">
    <source>
        <dbReference type="SAM" id="MobiDB-lite"/>
    </source>
</evidence>
<accession>K3Y2C0</accession>
<dbReference type="Proteomes" id="UP000004995">
    <property type="component" value="Unassembled WGS sequence"/>
</dbReference>
<organism evidence="2 3">
    <name type="scientific">Setaria italica</name>
    <name type="common">Foxtail millet</name>
    <name type="synonym">Panicum italicum</name>
    <dbReference type="NCBI Taxonomy" id="4555"/>
    <lineage>
        <taxon>Eukaryota</taxon>
        <taxon>Viridiplantae</taxon>
        <taxon>Streptophyta</taxon>
        <taxon>Embryophyta</taxon>
        <taxon>Tracheophyta</taxon>
        <taxon>Spermatophyta</taxon>
        <taxon>Magnoliopsida</taxon>
        <taxon>Liliopsida</taxon>
        <taxon>Poales</taxon>
        <taxon>Poaceae</taxon>
        <taxon>PACMAD clade</taxon>
        <taxon>Panicoideae</taxon>
        <taxon>Panicodae</taxon>
        <taxon>Paniceae</taxon>
        <taxon>Cenchrinae</taxon>
        <taxon>Setaria</taxon>
    </lineage>
</organism>
<dbReference type="EnsemblPlants" id="KQL10899">
    <property type="protein sequence ID" value="KQL10899"/>
    <property type="gene ID" value="SETIT_008343mg"/>
</dbReference>
<reference evidence="3" key="1">
    <citation type="journal article" date="2012" name="Nat. Biotechnol.">
        <title>Reference genome sequence of the model plant Setaria.</title>
        <authorList>
            <person name="Bennetzen J.L."/>
            <person name="Schmutz J."/>
            <person name="Wang H."/>
            <person name="Percifield R."/>
            <person name="Hawkins J."/>
            <person name="Pontaroli A.C."/>
            <person name="Estep M."/>
            <person name="Feng L."/>
            <person name="Vaughn J.N."/>
            <person name="Grimwood J."/>
            <person name="Jenkins J."/>
            <person name="Barry K."/>
            <person name="Lindquist E."/>
            <person name="Hellsten U."/>
            <person name="Deshpande S."/>
            <person name="Wang X."/>
            <person name="Wu X."/>
            <person name="Mitros T."/>
            <person name="Triplett J."/>
            <person name="Yang X."/>
            <person name="Ye C.Y."/>
            <person name="Mauro-Herrera M."/>
            <person name="Wang L."/>
            <person name="Li P."/>
            <person name="Sharma M."/>
            <person name="Sharma R."/>
            <person name="Ronald P.C."/>
            <person name="Panaud O."/>
            <person name="Kellogg E.A."/>
            <person name="Brutnell T.P."/>
            <person name="Doust A.N."/>
            <person name="Tuskan G.A."/>
            <person name="Rokhsar D."/>
            <person name="Devos K.M."/>
        </authorList>
    </citation>
    <scope>NUCLEOTIDE SEQUENCE [LARGE SCALE GENOMIC DNA]</scope>
    <source>
        <strain evidence="3">cv. Yugu1</strain>
    </source>
</reference>
<dbReference type="AlphaFoldDB" id="K3Y2C0"/>
<sequence>MTGIVVFPKGTCKGPVYSCPARCRSCCGSPTVAWIRCARPQRGENQQWWSSLPQRARRGRRLPAPHHQSAACAGSPCRAAPAPAAGRCAAPVVGRCTTPPKLSRTGRRMLRRPTQSTAYCLSPCPDANGREKKRRVNRRDGQEGHGSRQKYLHHFTLLPLTKIEIEESSLRKARRI</sequence>
<proteinExistence type="predicted"/>